<comment type="caution">
    <text evidence="6">The sequence shown here is derived from an EMBL/GenBank/DDBJ whole genome shotgun (WGS) entry which is preliminary data.</text>
</comment>
<reference evidence="6" key="1">
    <citation type="submission" date="2018-11" db="EMBL/GenBank/DDBJ databases">
        <authorList>
            <consortium name="Pathogen Informatics"/>
        </authorList>
    </citation>
    <scope>NUCLEOTIDE SEQUENCE</scope>
</reference>
<dbReference type="OrthoDB" id="2020542at2759"/>
<sequence>MNELLREHSSEAALVLISLPGPSRNQGSEFHYMDYVETLCHGLKRVLLIRGTGQEVITAFAE</sequence>
<evidence type="ECO:0000259" key="5">
    <source>
        <dbReference type="Pfam" id="PF03522"/>
    </source>
</evidence>
<dbReference type="GO" id="GO:0005886">
    <property type="term" value="C:plasma membrane"/>
    <property type="evidence" value="ECO:0007669"/>
    <property type="project" value="TreeGrafter"/>
</dbReference>
<dbReference type="Proteomes" id="UP000784294">
    <property type="component" value="Unassembled WGS sequence"/>
</dbReference>
<dbReference type="GO" id="GO:0055075">
    <property type="term" value="P:potassium ion homeostasis"/>
    <property type="evidence" value="ECO:0007669"/>
    <property type="project" value="TreeGrafter"/>
</dbReference>
<dbReference type="GO" id="GO:0015379">
    <property type="term" value="F:potassium:chloride symporter activity"/>
    <property type="evidence" value="ECO:0007669"/>
    <property type="project" value="TreeGrafter"/>
</dbReference>
<dbReference type="Pfam" id="PF03522">
    <property type="entry name" value="SLC12"/>
    <property type="match status" value="1"/>
</dbReference>
<comment type="subcellular location">
    <subcellularLocation>
        <location evidence="1">Membrane</location>
        <topology evidence="1">Multi-pass membrane protein</topology>
    </subcellularLocation>
</comment>
<evidence type="ECO:0000313" key="7">
    <source>
        <dbReference type="Proteomes" id="UP000784294"/>
    </source>
</evidence>
<dbReference type="InterPro" id="IPR018491">
    <property type="entry name" value="SLC12_C"/>
</dbReference>
<protein>
    <recommendedName>
        <fullName evidence="5">SLC12A transporter C-terminal domain-containing protein</fullName>
    </recommendedName>
</protein>
<evidence type="ECO:0000256" key="2">
    <source>
        <dbReference type="ARBA" id="ARBA00022692"/>
    </source>
</evidence>
<dbReference type="GO" id="GO:0055064">
    <property type="term" value="P:chloride ion homeostasis"/>
    <property type="evidence" value="ECO:0007669"/>
    <property type="project" value="TreeGrafter"/>
</dbReference>
<dbReference type="GO" id="GO:1990573">
    <property type="term" value="P:potassium ion import across plasma membrane"/>
    <property type="evidence" value="ECO:0007669"/>
    <property type="project" value="TreeGrafter"/>
</dbReference>
<dbReference type="EMBL" id="CAAALY010268374">
    <property type="protein sequence ID" value="VEL41211.1"/>
    <property type="molecule type" value="Genomic_DNA"/>
</dbReference>
<name>A0A3S5CV66_9PLAT</name>
<evidence type="ECO:0000256" key="1">
    <source>
        <dbReference type="ARBA" id="ARBA00004141"/>
    </source>
</evidence>
<keyword evidence="7" id="KW-1185">Reference proteome</keyword>
<evidence type="ECO:0000256" key="4">
    <source>
        <dbReference type="ARBA" id="ARBA00023136"/>
    </source>
</evidence>
<dbReference type="GO" id="GO:0006884">
    <property type="term" value="P:cell volume homeostasis"/>
    <property type="evidence" value="ECO:0007669"/>
    <property type="project" value="TreeGrafter"/>
</dbReference>
<gene>
    <name evidence="6" type="ORF">PXEA_LOCUS34651</name>
</gene>
<evidence type="ECO:0000313" key="6">
    <source>
        <dbReference type="EMBL" id="VEL41211.1"/>
    </source>
</evidence>
<keyword evidence="3" id="KW-1133">Transmembrane helix</keyword>
<keyword evidence="4" id="KW-0472">Membrane</keyword>
<proteinExistence type="predicted"/>
<dbReference type="AlphaFoldDB" id="A0A3S5CV66"/>
<accession>A0A3S5CV66</accession>
<keyword evidence="2" id="KW-0812">Transmembrane</keyword>
<dbReference type="GO" id="GO:0007268">
    <property type="term" value="P:chemical synaptic transmission"/>
    <property type="evidence" value="ECO:0007669"/>
    <property type="project" value="TreeGrafter"/>
</dbReference>
<feature type="domain" description="SLC12A transporter C-terminal" evidence="5">
    <location>
        <begin position="1"/>
        <end position="60"/>
    </location>
</feature>
<dbReference type="InterPro" id="IPR004842">
    <property type="entry name" value="SLC12A_fam"/>
</dbReference>
<dbReference type="GO" id="GO:0045202">
    <property type="term" value="C:synapse"/>
    <property type="evidence" value="ECO:0007669"/>
    <property type="project" value="GOC"/>
</dbReference>
<dbReference type="PANTHER" id="PTHR11827">
    <property type="entry name" value="SOLUTE CARRIER FAMILY 12, CATION COTRANSPORTERS"/>
    <property type="match status" value="1"/>
</dbReference>
<dbReference type="PANTHER" id="PTHR11827:SF73">
    <property type="entry name" value="KAZACHOC, ISOFORM G"/>
    <property type="match status" value="1"/>
</dbReference>
<evidence type="ECO:0000256" key="3">
    <source>
        <dbReference type="ARBA" id="ARBA00022989"/>
    </source>
</evidence>
<organism evidence="6 7">
    <name type="scientific">Protopolystoma xenopodis</name>
    <dbReference type="NCBI Taxonomy" id="117903"/>
    <lineage>
        <taxon>Eukaryota</taxon>
        <taxon>Metazoa</taxon>
        <taxon>Spiralia</taxon>
        <taxon>Lophotrochozoa</taxon>
        <taxon>Platyhelminthes</taxon>
        <taxon>Monogenea</taxon>
        <taxon>Polyopisthocotylea</taxon>
        <taxon>Polystomatidea</taxon>
        <taxon>Polystomatidae</taxon>
        <taxon>Protopolystoma</taxon>
    </lineage>
</organism>